<keyword evidence="13" id="KW-1185">Reference proteome</keyword>
<dbReference type="GO" id="GO:0005886">
    <property type="term" value="C:plasma membrane"/>
    <property type="evidence" value="ECO:0007669"/>
    <property type="project" value="TreeGrafter"/>
</dbReference>
<evidence type="ECO:0000313" key="12">
    <source>
        <dbReference type="EMBL" id="KAK0525277.1"/>
    </source>
</evidence>
<comment type="subcellular location">
    <subcellularLocation>
        <location evidence="1">Membrane</location>
        <topology evidence="1">Single-pass type II membrane protein</topology>
    </subcellularLocation>
</comment>
<feature type="compositionally biased region" description="Pro residues" evidence="9">
    <location>
        <begin position="64"/>
        <end position="73"/>
    </location>
</feature>
<evidence type="ECO:0000313" key="13">
    <source>
        <dbReference type="Proteomes" id="UP001176521"/>
    </source>
</evidence>
<dbReference type="PANTHER" id="PTHR31361">
    <property type="entry name" value="BETA-GLUCAN SYNTHESIS-ASSOCIATED PROTEIN KRE6-RELATED"/>
    <property type="match status" value="1"/>
</dbReference>
<evidence type="ECO:0000256" key="1">
    <source>
        <dbReference type="ARBA" id="ARBA00004606"/>
    </source>
</evidence>
<dbReference type="GO" id="GO:0006078">
    <property type="term" value="P:(1-&gt;6)-beta-D-glucan biosynthetic process"/>
    <property type="evidence" value="ECO:0007669"/>
    <property type="project" value="TreeGrafter"/>
</dbReference>
<organism evidence="12 13">
    <name type="scientific">Tilletia horrida</name>
    <dbReference type="NCBI Taxonomy" id="155126"/>
    <lineage>
        <taxon>Eukaryota</taxon>
        <taxon>Fungi</taxon>
        <taxon>Dikarya</taxon>
        <taxon>Basidiomycota</taxon>
        <taxon>Ustilaginomycotina</taxon>
        <taxon>Exobasidiomycetes</taxon>
        <taxon>Tilletiales</taxon>
        <taxon>Tilletiaceae</taxon>
        <taxon>Tilletia</taxon>
    </lineage>
</organism>
<dbReference type="EMBL" id="JAPDMQ010000406">
    <property type="protein sequence ID" value="KAK0525277.1"/>
    <property type="molecule type" value="Genomic_DNA"/>
</dbReference>
<dbReference type="AlphaFoldDB" id="A0AAN6JIW3"/>
<evidence type="ECO:0000256" key="3">
    <source>
        <dbReference type="ARBA" id="ARBA00022692"/>
    </source>
</evidence>
<evidence type="ECO:0000256" key="10">
    <source>
        <dbReference type="SAM" id="Phobius"/>
    </source>
</evidence>
<name>A0AAN6JIW3_9BASI</name>
<dbReference type="InterPro" id="IPR013320">
    <property type="entry name" value="ConA-like_dom_sf"/>
</dbReference>
<dbReference type="GO" id="GO:0005789">
    <property type="term" value="C:endoplasmic reticulum membrane"/>
    <property type="evidence" value="ECO:0007669"/>
    <property type="project" value="TreeGrafter"/>
</dbReference>
<dbReference type="PANTHER" id="PTHR31361:SF1">
    <property type="entry name" value="BETA-GLUCAN SYNTHESIS-ASSOCIATED PROTEIN KRE6-RELATED"/>
    <property type="match status" value="1"/>
</dbReference>
<evidence type="ECO:0000256" key="7">
    <source>
        <dbReference type="ARBA" id="ARBA00023180"/>
    </source>
</evidence>
<evidence type="ECO:0000256" key="5">
    <source>
        <dbReference type="ARBA" id="ARBA00022989"/>
    </source>
</evidence>
<proteinExistence type="inferred from homology"/>
<protein>
    <recommendedName>
        <fullName evidence="11">GH16 domain-containing protein</fullName>
    </recommendedName>
</protein>
<dbReference type="Pfam" id="PF03935">
    <property type="entry name" value="SKN1_KRE6_Sbg1"/>
    <property type="match status" value="1"/>
</dbReference>
<comment type="caution">
    <text evidence="12">The sequence shown here is derived from an EMBL/GenBank/DDBJ whole genome shotgun (WGS) entry which is preliminary data.</text>
</comment>
<dbReference type="Proteomes" id="UP001176521">
    <property type="component" value="Unassembled WGS sequence"/>
</dbReference>
<feature type="transmembrane region" description="Helical" evidence="10">
    <location>
        <begin position="335"/>
        <end position="355"/>
    </location>
</feature>
<evidence type="ECO:0000256" key="8">
    <source>
        <dbReference type="ARBA" id="ARBA00023316"/>
    </source>
</evidence>
<evidence type="ECO:0000256" key="4">
    <source>
        <dbReference type="ARBA" id="ARBA00022968"/>
    </source>
</evidence>
<dbReference type="FunFam" id="2.60.120.200:FF:000135">
    <property type="entry name" value="Related to KRE6-glucan synthase subunit"/>
    <property type="match status" value="1"/>
</dbReference>
<keyword evidence="3 10" id="KW-0812">Transmembrane</keyword>
<comment type="similarity">
    <text evidence="2">Belongs to the SKN1/KRE6 family.</text>
</comment>
<evidence type="ECO:0000256" key="6">
    <source>
        <dbReference type="ARBA" id="ARBA00023136"/>
    </source>
</evidence>
<feature type="domain" description="GH16" evidence="11">
    <location>
        <begin position="397"/>
        <end position="756"/>
    </location>
</feature>
<evidence type="ECO:0000259" key="11">
    <source>
        <dbReference type="PROSITE" id="PS51762"/>
    </source>
</evidence>
<dbReference type="InterPro" id="IPR005629">
    <property type="entry name" value="Skn1/Kre6/Sbg1"/>
</dbReference>
<dbReference type="SUPFAM" id="SSF49899">
    <property type="entry name" value="Concanavalin A-like lectins/glucanases"/>
    <property type="match status" value="1"/>
</dbReference>
<feature type="compositionally biased region" description="Polar residues" evidence="9">
    <location>
        <begin position="102"/>
        <end position="112"/>
    </location>
</feature>
<gene>
    <name evidence="12" type="ORF">OC842_005552</name>
</gene>
<dbReference type="InterPro" id="IPR000757">
    <property type="entry name" value="Beta-glucanase-like"/>
</dbReference>
<feature type="compositionally biased region" description="Low complexity" evidence="9">
    <location>
        <begin position="35"/>
        <end position="51"/>
    </location>
</feature>
<dbReference type="PROSITE" id="PS51762">
    <property type="entry name" value="GH16_2"/>
    <property type="match status" value="1"/>
</dbReference>
<sequence length="812" mass="87854">MNNQRTNSRRRNRTRESGYPYNHESIINPFLVPDSPTNSARSSISSTGASAFRLSTYTEDIPALPQPLPPPQASPTFTEHQQQHQYFQSNPQPQQQQQQHPSGSNATGNANMISYPPTSPNSSSGHEVPSGPASDLYGREQGTFIGSNGRSGDHGPAPGGPRPYGGPGGAGGGRPGGPGGMMGGGGGRGGQGPFSPSSSSSHEHSYNHGSGGGGGGGGVQDSRFNYQSPVQSFREVGIGSASELSARRGFLNVGPGGGYGGLGARSGLSARPPSAADTFVSTGGSGNDYKLGINYADMSSFLNRPEDDDWLHEVKNTRDLRVSYNVLTWRGCMNIGFLIFLAMVLLLLFAGWPVLTYINKITGHALWGSTVAPIISQGPTWVNVLDAQGKTSRVSQSPLRGLIDPDTPASAMTRMSSDGKKKMKLVFSDEFNQDGRTFFEGDDPFWTAVDLHYWGTNDYEWYSPLGVTTKDGALHISLTEQPINNLNFKSGMLQSWNQICFQGGHLEVGVILPGDPKVPGWWPAVWMMSNLGRAGYGATNEGMWPYNYDSCDVGTMPNQTYFANGTGGPLAAEMTGVYVDSYGPALSYQYSATAGGMGRNSMSLQTAPFNSGYNLTEPGHTTVYDSENSMNSYTGAAYVMRYQQAVSAMIKTPQDAYQLTDARFATYGVEWVPHYRQAEPYITWLTEGQPSWRMEAAAIGPDPDTEIGQRLVPPEPMYIIFNLGMSRGFSPVDFDRIKFPGVMSIDYVRFWQEEGLEAVSCDGAYPVMPTVDYITKHAEAYWNANLTIWRGKREDGAYGKVFPGHAMKGECS</sequence>
<feature type="region of interest" description="Disordered" evidence="9">
    <location>
        <begin position="1"/>
        <end position="224"/>
    </location>
</feature>
<keyword evidence="4" id="KW-0735">Signal-anchor</keyword>
<evidence type="ECO:0000256" key="2">
    <source>
        <dbReference type="ARBA" id="ARBA00010962"/>
    </source>
</evidence>
<feature type="compositionally biased region" description="Low complexity" evidence="9">
    <location>
        <begin position="83"/>
        <end position="101"/>
    </location>
</feature>
<reference evidence="12" key="1">
    <citation type="journal article" date="2023" name="PhytoFront">
        <title>Draft Genome Resources of Seven Strains of Tilletia horrida, Causal Agent of Kernel Smut of Rice.</title>
        <authorList>
            <person name="Khanal S."/>
            <person name="Antony Babu S."/>
            <person name="Zhou X.G."/>
        </authorList>
    </citation>
    <scope>NUCLEOTIDE SEQUENCE</scope>
    <source>
        <strain evidence="12">TX3</strain>
    </source>
</reference>
<dbReference type="GO" id="GO:0015926">
    <property type="term" value="F:glucosidase activity"/>
    <property type="evidence" value="ECO:0007669"/>
    <property type="project" value="TreeGrafter"/>
</dbReference>
<evidence type="ECO:0000256" key="9">
    <source>
        <dbReference type="SAM" id="MobiDB-lite"/>
    </source>
</evidence>
<feature type="compositionally biased region" description="Gly residues" evidence="9">
    <location>
        <begin position="162"/>
        <end position="192"/>
    </location>
</feature>
<accession>A0AAN6JIW3</accession>
<dbReference type="Gene3D" id="2.60.120.200">
    <property type="match status" value="1"/>
</dbReference>
<keyword evidence="8" id="KW-0961">Cell wall biogenesis/degradation</keyword>
<keyword evidence="5 10" id="KW-1133">Transmembrane helix</keyword>
<feature type="compositionally biased region" description="Gly residues" evidence="9">
    <location>
        <begin position="209"/>
        <end position="219"/>
    </location>
</feature>
<dbReference type="GO" id="GO:0031505">
    <property type="term" value="P:fungal-type cell wall organization"/>
    <property type="evidence" value="ECO:0007669"/>
    <property type="project" value="TreeGrafter"/>
</dbReference>
<keyword evidence="6 10" id="KW-0472">Membrane</keyword>
<keyword evidence="7" id="KW-0325">Glycoprotein</keyword>